<reference evidence="2" key="1">
    <citation type="submission" date="2020-04" db="EMBL/GenBank/DDBJ databases">
        <authorList>
            <person name="Chiriac C."/>
            <person name="Salcher M."/>
            <person name="Ghai R."/>
            <person name="Kavagutti S V."/>
        </authorList>
    </citation>
    <scope>NUCLEOTIDE SEQUENCE</scope>
</reference>
<sequence length="176" mass="20462">MTTQLNIEHFDFTAFNNYVDKHEVLRCIQDKSFEINPDDIDNFKGQIQEYFQENNLLDQEIIYYSNAVEFLKKHDQSLKESLGLAMGHGYTIENINSELLASLLASEHAQEEFSEFLASDTAQEIFDFLALESLEQELEKIESERVELNQKELDIESKIEELKAEIHARKNPVLEA</sequence>
<gene>
    <name evidence="2" type="ORF">UFOVP571_24</name>
</gene>
<proteinExistence type="predicted"/>
<dbReference type="EMBL" id="LR796543">
    <property type="protein sequence ID" value="CAB4150323.1"/>
    <property type="molecule type" value="Genomic_DNA"/>
</dbReference>
<keyword evidence="1" id="KW-0175">Coiled coil</keyword>
<protein>
    <submittedName>
        <fullName evidence="2">Uncharacterized protein</fullName>
    </submittedName>
</protein>
<accession>A0A6J5MZ91</accession>
<evidence type="ECO:0000256" key="1">
    <source>
        <dbReference type="SAM" id="Coils"/>
    </source>
</evidence>
<feature type="coiled-coil region" evidence="1">
    <location>
        <begin position="131"/>
        <end position="165"/>
    </location>
</feature>
<name>A0A6J5MZ91_9CAUD</name>
<organism evidence="2">
    <name type="scientific">uncultured Caudovirales phage</name>
    <dbReference type="NCBI Taxonomy" id="2100421"/>
    <lineage>
        <taxon>Viruses</taxon>
        <taxon>Duplodnaviria</taxon>
        <taxon>Heunggongvirae</taxon>
        <taxon>Uroviricota</taxon>
        <taxon>Caudoviricetes</taxon>
        <taxon>Peduoviridae</taxon>
        <taxon>Maltschvirus</taxon>
        <taxon>Maltschvirus maltsch</taxon>
    </lineage>
</organism>
<evidence type="ECO:0000313" key="2">
    <source>
        <dbReference type="EMBL" id="CAB4150323.1"/>
    </source>
</evidence>